<reference evidence="2" key="1">
    <citation type="submission" date="2020-08" db="EMBL/GenBank/DDBJ databases">
        <title>Multicomponent nature underlies the extraordinary mechanical properties of spider dragline silk.</title>
        <authorList>
            <person name="Kono N."/>
            <person name="Nakamura H."/>
            <person name="Mori M."/>
            <person name="Yoshida Y."/>
            <person name="Ohtoshi R."/>
            <person name="Malay A.D."/>
            <person name="Moran D.A.P."/>
            <person name="Tomita M."/>
            <person name="Numata K."/>
            <person name="Arakawa K."/>
        </authorList>
    </citation>
    <scope>NUCLEOTIDE SEQUENCE</scope>
</reference>
<feature type="compositionally biased region" description="Polar residues" evidence="1">
    <location>
        <begin position="142"/>
        <end position="153"/>
    </location>
</feature>
<keyword evidence="3" id="KW-1185">Reference proteome</keyword>
<name>A0A8X6II49_NEPPI</name>
<dbReference type="EMBL" id="BMAW01044884">
    <property type="protein sequence ID" value="GFS46904.1"/>
    <property type="molecule type" value="Genomic_DNA"/>
</dbReference>
<evidence type="ECO:0000313" key="2">
    <source>
        <dbReference type="EMBL" id="GFS46904.1"/>
    </source>
</evidence>
<sequence>MEMNSTPNSTPASSPIPNPQGESPCMARKNFAMEMEVLNIKILSQSNLLGNIQRYPQYEDTELYQIEENELKILERKRDQMVNAFQSIGPCKINGCPHHSHFNLNLSQNQDLNLSPKPSTSKQFKRKDENGFISLPTRKTAKINSTQNPSQNLLITNNRFQGLNNISNETSDSPALQIQQPITMASPKARETEVYAQNEARFHRKPPKNNPPQYNRQGNNLAQPTDLLFFLADLLNKFPGLAQQLPRIAAVKNNRNQKHAIIESLLESESYV</sequence>
<evidence type="ECO:0000313" key="3">
    <source>
        <dbReference type="Proteomes" id="UP000887013"/>
    </source>
</evidence>
<feature type="region of interest" description="Disordered" evidence="1">
    <location>
        <begin position="116"/>
        <end position="153"/>
    </location>
</feature>
<gene>
    <name evidence="2" type="ORF">NPIL_281111</name>
</gene>
<dbReference type="Proteomes" id="UP000887013">
    <property type="component" value="Unassembled WGS sequence"/>
</dbReference>
<comment type="caution">
    <text evidence="2">The sequence shown here is derived from an EMBL/GenBank/DDBJ whole genome shotgun (WGS) entry which is preliminary data.</text>
</comment>
<feature type="region of interest" description="Disordered" evidence="1">
    <location>
        <begin position="199"/>
        <end position="220"/>
    </location>
</feature>
<feature type="compositionally biased region" description="Low complexity" evidence="1">
    <location>
        <begin position="1"/>
        <end position="15"/>
    </location>
</feature>
<dbReference type="AlphaFoldDB" id="A0A8X6II49"/>
<protein>
    <submittedName>
        <fullName evidence="2">Uncharacterized protein</fullName>
    </submittedName>
</protein>
<proteinExistence type="predicted"/>
<organism evidence="2 3">
    <name type="scientific">Nephila pilipes</name>
    <name type="common">Giant wood spider</name>
    <name type="synonym">Nephila maculata</name>
    <dbReference type="NCBI Taxonomy" id="299642"/>
    <lineage>
        <taxon>Eukaryota</taxon>
        <taxon>Metazoa</taxon>
        <taxon>Ecdysozoa</taxon>
        <taxon>Arthropoda</taxon>
        <taxon>Chelicerata</taxon>
        <taxon>Arachnida</taxon>
        <taxon>Araneae</taxon>
        <taxon>Araneomorphae</taxon>
        <taxon>Entelegynae</taxon>
        <taxon>Araneoidea</taxon>
        <taxon>Nephilidae</taxon>
        <taxon>Nephila</taxon>
    </lineage>
</organism>
<feature type="region of interest" description="Disordered" evidence="1">
    <location>
        <begin position="1"/>
        <end position="25"/>
    </location>
</feature>
<evidence type="ECO:0000256" key="1">
    <source>
        <dbReference type="SAM" id="MobiDB-lite"/>
    </source>
</evidence>
<feature type="compositionally biased region" description="Polar residues" evidence="1">
    <location>
        <begin position="211"/>
        <end position="220"/>
    </location>
</feature>
<accession>A0A8X6II49</accession>